<evidence type="ECO:0000256" key="11">
    <source>
        <dbReference type="ARBA" id="ARBA00023273"/>
    </source>
</evidence>
<evidence type="ECO:0000256" key="7">
    <source>
        <dbReference type="ARBA" id="ARBA00022794"/>
    </source>
</evidence>
<evidence type="ECO:0000256" key="6">
    <source>
        <dbReference type="ARBA" id="ARBA00022490"/>
    </source>
</evidence>
<dbReference type="PANTHER" id="PTHR31224:SF2">
    <property type="entry name" value="MACROPHAGE IMMUNOMETABOLISM REGULATOR"/>
    <property type="match status" value="1"/>
</dbReference>
<keyword evidence="6" id="KW-0963">Cytoplasm</keyword>
<evidence type="ECO:0000256" key="5">
    <source>
        <dbReference type="ARBA" id="ARBA00022448"/>
    </source>
</evidence>
<evidence type="ECO:0000256" key="1">
    <source>
        <dbReference type="ARBA" id="ARBA00004138"/>
    </source>
</evidence>
<dbReference type="Pfam" id="PF15435">
    <property type="entry name" value="UNC119_bdg"/>
    <property type="match status" value="1"/>
</dbReference>
<dbReference type="GO" id="GO:0010764">
    <property type="term" value="P:negative regulation of fibroblast migration"/>
    <property type="evidence" value="ECO:0007669"/>
    <property type="project" value="TreeGrafter"/>
</dbReference>
<keyword evidence="8" id="KW-0653">Protein transport</keyword>
<keyword evidence="7" id="KW-0970">Cilium biogenesis/degradation</keyword>
<dbReference type="GO" id="GO:0015031">
    <property type="term" value="P:protein transport"/>
    <property type="evidence" value="ECO:0007669"/>
    <property type="project" value="UniProtKB-KW"/>
</dbReference>
<dbReference type="GO" id="GO:0030030">
    <property type="term" value="P:cell projection organization"/>
    <property type="evidence" value="ECO:0007669"/>
    <property type="project" value="UniProtKB-KW"/>
</dbReference>
<keyword evidence="9" id="KW-0969">Cilium</keyword>
<proteinExistence type="inferred from homology"/>
<comment type="caution">
    <text evidence="13">The sequence shown here is derived from an EMBL/GenBank/DDBJ whole genome shotgun (WGS) entry which is preliminary data.</text>
</comment>
<evidence type="ECO:0000313" key="14">
    <source>
        <dbReference type="Proteomes" id="UP000034805"/>
    </source>
</evidence>
<comment type="similarity">
    <text evidence="3">Belongs to the UNC119-binding protein family.</text>
</comment>
<dbReference type="GO" id="GO:0005929">
    <property type="term" value="C:cilium"/>
    <property type="evidence" value="ECO:0007669"/>
    <property type="project" value="UniProtKB-SubCell"/>
</dbReference>
<dbReference type="AlphaFoldDB" id="A0A0P7UT93"/>
<evidence type="ECO:0000256" key="4">
    <source>
        <dbReference type="ARBA" id="ARBA00014984"/>
    </source>
</evidence>
<dbReference type="STRING" id="113540.ENSSFOP00015034493"/>
<dbReference type="EMBL" id="JARO02000715">
    <property type="protein sequence ID" value="KPP77629.1"/>
    <property type="molecule type" value="Genomic_DNA"/>
</dbReference>
<dbReference type="GO" id="GO:0006954">
    <property type="term" value="P:inflammatory response"/>
    <property type="evidence" value="ECO:0007669"/>
    <property type="project" value="UniProtKB-KW"/>
</dbReference>
<evidence type="ECO:0000313" key="13">
    <source>
        <dbReference type="EMBL" id="KPP77629.1"/>
    </source>
</evidence>
<name>A0A0P7UT93_SCLFO</name>
<keyword evidence="5" id="KW-0813">Transport</keyword>
<protein>
    <recommendedName>
        <fullName evidence="4">Macrophage immunometabolism regulator</fullName>
    </recommendedName>
</protein>
<evidence type="ECO:0000256" key="10">
    <source>
        <dbReference type="ARBA" id="ARBA00023198"/>
    </source>
</evidence>
<evidence type="ECO:0000256" key="8">
    <source>
        <dbReference type="ARBA" id="ARBA00022927"/>
    </source>
</evidence>
<keyword evidence="10" id="KW-0395">Inflammatory response</keyword>
<comment type="subcellular location">
    <subcellularLocation>
        <location evidence="1">Cell projection</location>
        <location evidence="1">Cilium</location>
    </subcellularLocation>
    <subcellularLocation>
        <location evidence="2">Cytoplasm</location>
    </subcellularLocation>
</comment>
<feature type="region of interest" description="Disordered" evidence="12">
    <location>
        <begin position="82"/>
        <end position="102"/>
    </location>
</feature>
<keyword evidence="11" id="KW-0966">Cell projection</keyword>
<accession>A0A0P7UT93</accession>
<evidence type="ECO:0000256" key="2">
    <source>
        <dbReference type="ARBA" id="ARBA00004496"/>
    </source>
</evidence>
<dbReference type="GO" id="GO:0005737">
    <property type="term" value="C:cytoplasm"/>
    <property type="evidence" value="ECO:0007669"/>
    <property type="project" value="UniProtKB-SubCell"/>
</dbReference>
<evidence type="ECO:0000256" key="3">
    <source>
        <dbReference type="ARBA" id="ARBA00009314"/>
    </source>
</evidence>
<gene>
    <name evidence="13" type="ORF">Z043_102928</name>
</gene>
<dbReference type="GO" id="GO:1900016">
    <property type="term" value="P:negative regulation of cytokine production involved in inflammatory response"/>
    <property type="evidence" value="ECO:0007669"/>
    <property type="project" value="TreeGrafter"/>
</dbReference>
<organism evidence="13 14">
    <name type="scientific">Scleropages formosus</name>
    <name type="common">Asian bonytongue</name>
    <name type="synonym">Osteoglossum formosum</name>
    <dbReference type="NCBI Taxonomy" id="113540"/>
    <lineage>
        <taxon>Eukaryota</taxon>
        <taxon>Metazoa</taxon>
        <taxon>Chordata</taxon>
        <taxon>Craniata</taxon>
        <taxon>Vertebrata</taxon>
        <taxon>Euteleostomi</taxon>
        <taxon>Actinopterygii</taxon>
        <taxon>Neopterygii</taxon>
        <taxon>Teleostei</taxon>
        <taxon>Osteoglossocephala</taxon>
        <taxon>Osteoglossomorpha</taxon>
        <taxon>Osteoglossiformes</taxon>
        <taxon>Osteoglossidae</taxon>
        <taxon>Scleropages</taxon>
    </lineage>
</organism>
<evidence type="ECO:0000256" key="12">
    <source>
        <dbReference type="SAM" id="MobiDB-lite"/>
    </source>
</evidence>
<dbReference type="Proteomes" id="UP000034805">
    <property type="component" value="Unassembled WGS sequence"/>
</dbReference>
<dbReference type="PANTHER" id="PTHR31224">
    <property type="entry name" value="UNC119-BINDING PROTEIN C5ORF30"/>
    <property type="match status" value="1"/>
</dbReference>
<sequence>MSVKVESDIGGAAGSAVSILPGGGNAVASEADRPRCSSTPCSPIRSTVSGYHILCMDPHYLVGFTTGEELLKAAHRCSSSEQSADEARMSLGARPSDSAPPRHAFRVHRTRNRCYQPYEIPAANGRRRRRMPSIGDGCLRPPSLVPLQGPLPLCLLNGKRTHSRSLDQLNLDRMSSKEQTDTEVLQKKLQHLTLRGEHKIKISMT</sequence>
<dbReference type="InterPro" id="IPR029219">
    <property type="entry name" value="UNC119-bd"/>
</dbReference>
<reference evidence="13 14" key="1">
    <citation type="submission" date="2015-08" db="EMBL/GenBank/DDBJ databases">
        <title>The genome of the Asian arowana (Scleropages formosus).</title>
        <authorList>
            <person name="Tan M.H."/>
            <person name="Gan H.M."/>
            <person name="Croft L.J."/>
            <person name="Austin C.M."/>
        </authorList>
    </citation>
    <scope>NUCLEOTIDE SEQUENCE [LARGE SCALE GENOMIC DNA]</scope>
    <source>
        <strain evidence="13">Aro1</strain>
    </source>
</reference>
<evidence type="ECO:0000256" key="9">
    <source>
        <dbReference type="ARBA" id="ARBA00023069"/>
    </source>
</evidence>